<dbReference type="PANTHER" id="PTHR23502:SF70">
    <property type="entry name" value="BCR_CFLA FAMILY EFFLUX TRANSPORTER"/>
    <property type="match status" value="1"/>
</dbReference>
<dbReference type="GO" id="GO:1990961">
    <property type="term" value="P:xenobiotic detoxification by transmembrane export across the plasma membrane"/>
    <property type="evidence" value="ECO:0007669"/>
    <property type="project" value="InterPro"/>
</dbReference>
<dbReference type="InterPro" id="IPR036259">
    <property type="entry name" value="MFS_trans_sf"/>
</dbReference>
<keyword evidence="6 8" id="KW-1133">Transmembrane helix</keyword>
<comment type="subcellular location">
    <subcellularLocation>
        <location evidence="8">Cell inner membrane</location>
        <topology evidence="8">Multi-pass membrane protein</topology>
    </subcellularLocation>
    <subcellularLocation>
        <location evidence="1">Cell membrane</location>
        <topology evidence="1">Multi-pass membrane protein</topology>
    </subcellularLocation>
</comment>
<organism evidence="10 11">
    <name type="scientific">Parendozoicomonas haliclonae</name>
    <dbReference type="NCBI Taxonomy" id="1960125"/>
    <lineage>
        <taxon>Bacteria</taxon>
        <taxon>Pseudomonadati</taxon>
        <taxon>Pseudomonadota</taxon>
        <taxon>Gammaproteobacteria</taxon>
        <taxon>Oceanospirillales</taxon>
        <taxon>Endozoicomonadaceae</taxon>
        <taxon>Parendozoicomonas</taxon>
    </lineage>
</organism>
<dbReference type="PROSITE" id="PS00216">
    <property type="entry name" value="SUGAR_TRANSPORT_1"/>
    <property type="match status" value="1"/>
</dbReference>
<reference evidence="10 11" key="1">
    <citation type="submission" date="2017-03" db="EMBL/GenBank/DDBJ databases">
        <authorList>
            <person name="Afonso C.L."/>
            <person name="Miller P.J."/>
            <person name="Scott M.A."/>
            <person name="Spackman E."/>
            <person name="Goraichik I."/>
            <person name="Dimitrov K.M."/>
            <person name="Suarez D.L."/>
            <person name="Swayne D.E."/>
        </authorList>
    </citation>
    <scope>NUCLEOTIDE SEQUENCE [LARGE SCALE GENOMIC DNA]</scope>
    <source>
        <strain evidence="10">SB41UT1</strain>
    </source>
</reference>
<keyword evidence="8" id="KW-0997">Cell inner membrane</keyword>
<proteinExistence type="inferred from homology"/>
<feature type="transmembrane region" description="Helical" evidence="8">
    <location>
        <begin position="73"/>
        <end position="92"/>
    </location>
</feature>
<dbReference type="OrthoDB" id="9814303at2"/>
<dbReference type="NCBIfam" id="TIGR00710">
    <property type="entry name" value="efflux_Bcr_CflA"/>
    <property type="match status" value="1"/>
</dbReference>
<dbReference type="CDD" id="cd17320">
    <property type="entry name" value="MFS_MdfA_MDR_like"/>
    <property type="match status" value="1"/>
</dbReference>
<protein>
    <recommendedName>
        <fullName evidence="8">Bcr/CflA family efflux transporter</fullName>
    </recommendedName>
</protein>
<dbReference type="GO" id="GO:0005886">
    <property type="term" value="C:plasma membrane"/>
    <property type="evidence" value="ECO:0007669"/>
    <property type="project" value="UniProtKB-SubCell"/>
</dbReference>
<dbReference type="SUPFAM" id="SSF103473">
    <property type="entry name" value="MFS general substrate transporter"/>
    <property type="match status" value="1"/>
</dbReference>
<feature type="transmembrane region" description="Helical" evidence="8">
    <location>
        <begin position="98"/>
        <end position="120"/>
    </location>
</feature>
<dbReference type="PANTHER" id="PTHR23502">
    <property type="entry name" value="MAJOR FACILITATOR SUPERFAMILY"/>
    <property type="match status" value="1"/>
</dbReference>
<keyword evidence="11" id="KW-1185">Reference proteome</keyword>
<keyword evidence="3 8" id="KW-0813">Transport</keyword>
<dbReference type="InterPro" id="IPR020846">
    <property type="entry name" value="MFS_dom"/>
</dbReference>
<feature type="transmembrane region" description="Helical" evidence="8">
    <location>
        <begin position="164"/>
        <end position="182"/>
    </location>
</feature>
<feature type="domain" description="Major facilitator superfamily (MFS) profile" evidence="9">
    <location>
        <begin position="8"/>
        <end position="390"/>
    </location>
</feature>
<dbReference type="InterPro" id="IPR004812">
    <property type="entry name" value="Efflux_drug-R_Bcr/CmlA"/>
</dbReference>
<keyword evidence="7 8" id="KW-0472">Membrane</keyword>
<sequence>MSSKNIPVMAVIFALVVLSPLAIDVYLPALPEMTRFFSAQAAQMQMTISLFMISMGLGQLVAGPLSDRFGRRASAMAGLSLYMVGSLVAISAESLTVLYLARVLQGMGSASCSVTAFAWVRDHFDARESGKWISYMGGMIGTIPTLAPLLGSFLSIAFGWQANFVFMAALGGLILLCAAMLMEKGAPKRDLGQQHEHQAKSHLLQDLSSILGNRQFLIYALTGMLTMGGILSYAISAPYVAMDMAGLGELGFALAFGAIGLLQLLGSVFAPRVVSHIGRRKTIMAGAALSVAGSCALLMVPITAPLWYFAAAGIGAIGFNLIFGTASGLTLEPFKHCAGLAAAIDGCMRIAGGGLVVMLIRLPELGIFATAALGYALLGISLLLVFWEHRTRSTECGEAKLA</sequence>
<dbReference type="Pfam" id="PF07690">
    <property type="entry name" value="MFS_1"/>
    <property type="match status" value="1"/>
</dbReference>
<dbReference type="InterPro" id="IPR005829">
    <property type="entry name" value="Sugar_transporter_CS"/>
</dbReference>
<evidence type="ECO:0000256" key="7">
    <source>
        <dbReference type="ARBA" id="ARBA00023136"/>
    </source>
</evidence>
<feature type="transmembrane region" description="Helical" evidence="8">
    <location>
        <begin position="46"/>
        <end position="66"/>
    </location>
</feature>
<evidence type="ECO:0000256" key="3">
    <source>
        <dbReference type="ARBA" id="ARBA00022448"/>
    </source>
</evidence>
<feature type="transmembrane region" description="Helical" evidence="8">
    <location>
        <begin position="216"/>
        <end position="235"/>
    </location>
</feature>
<dbReference type="PROSITE" id="PS50850">
    <property type="entry name" value="MFS"/>
    <property type="match status" value="1"/>
</dbReference>
<evidence type="ECO:0000259" key="9">
    <source>
        <dbReference type="PROSITE" id="PS50850"/>
    </source>
</evidence>
<keyword evidence="4" id="KW-1003">Cell membrane</keyword>
<evidence type="ECO:0000313" key="11">
    <source>
        <dbReference type="Proteomes" id="UP000196573"/>
    </source>
</evidence>
<feature type="transmembrane region" description="Helical" evidence="8">
    <location>
        <begin position="366"/>
        <end position="387"/>
    </location>
</feature>
<evidence type="ECO:0000256" key="4">
    <source>
        <dbReference type="ARBA" id="ARBA00022475"/>
    </source>
</evidence>
<feature type="transmembrane region" description="Helical" evidence="8">
    <location>
        <begin position="306"/>
        <end position="326"/>
    </location>
</feature>
<dbReference type="Proteomes" id="UP000196573">
    <property type="component" value="Unassembled WGS sequence"/>
</dbReference>
<name>A0A1X7ARA2_9GAMM</name>
<evidence type="ECO:0000256" key="2">
    <source>
        <dbReference type="ARBA" id="ARBA00006236"/>
    </source>
</evidence>
<gene>
    <name evidence="10" type="primary">mdtL</name>
    <name evidence="10" type="ORF">EHSB41UT_04427</name>
</gene>
<keyword evidence="5 8" id="KW-0812">Transmembrane</keyword>
<comment type="caution">
    <text evidence="8">Lacks conserved residue(s) required for the propagation of feature annotation.</text>
</comment>
<accession>A0A1X7ARA2</accession>
<dbReference type="EMBL" id="FWPT01000014">
    <property type="protein sequence ID" value="SMA50610.1"/>
    <property type="molecule type" value="Genomic_DNA"/>
</dbReference>
<comment type="similarity">
    <text evidence="2 8">Belongs to the major facilitator superfamily. Bcr/CmlA family.</text>
</comment>
<dbReference type="Gene3D" id="1.20.1720.10">
    <property type="entry name" value="Multidrug resistance protein D"/>
    <property type="match status" value="1"/>
</dbReference>
<evidence type="ECO:0000256" key="1">
    <source>
        <dbReference type="ARBA" id="ARBA00004651"/>
    </source>
</evidence>
<feature type="transmembrane region" description="Helical" evidence="8">
    <location>
        <begin position="250"/>
        <end position="270"/>
    </location>
</feature>
<dbReference type="GO" id="GO:0042910">
    <property type="term" value="F:xenobiotic transmembrane transporter activity"/>
    <property type="evidence" value="ECO:0007669"/>
    <property type="project" value="InterPro"/>
</dbReference>
<evidence type="ECO:0000256" key="5">
    <source>
        <dbReference type="ARBA" id="ARBA00022692"/>
    </source>
</evidence>
<feature type="transmembrane region" description="Helical" evidence="8">
    <location>
        <begin position="132"/>
        <end position="158"/>
    </location>
</feature>
<evidence type="ECO:0000313" key="10">
    <source>
        <dbReference type="EMBL" id="SMA50610.1"/>
    </source>
</evidence>
<dbReference type="InterPro" id="IPR011701">
    <property type="entry name" value="MFS"/>
</dbReference>
<feature type="transmembrane region" description="Helical" evidence="8">
    <location>
        <begin position="338"/>
        <end position="360"/>
    </location>
</feature>
<evidence type="ECO:0000256" key="6">
    <source>
        <dbReference type="ARBA" id="ARBA00022989"/>
    </source>
</evidence>
<dbReference type="AlphaFoldDB" id="A0A1X7ARA2"/>
<dbReference type="RefSeq" id="WP_133060623.1">
    <property type="nucleotide sequence ID" value="NZ_CBCSCN010000017.1"/>
</dbReference>
<evidence type="ECO:0000256" key="8">
    <source>
        <dbReference type="RuleBase" id="RU365088"/>
    </source>
</evidence>
<feature type="transmembrane region" description="Helical" evidence="8">
    <location>
        <begin position="282"/>
        <end position="300"/>
    </location>
</feature>